<accession>A0A3B0CKJ0</accession>
<dbReference type="AlphaFoldDB" id="A0A3B0CKJ0"/>
<dbReference type="FunFam" id="3.40.50.720:FF:000084">
    <property type="entry name" value="Short-chain dehydrogenase reductase"/>
    <property type="match status" value="1"/>
</dbReference>
<dbReference type="EMBL" id="RBAH01000003">
    <property type="protein sequence ID" value="RKN85923.1"/>
    <property type="molecule type" value="Genomic_DNA"/>
</dbReference>
<reference evidence="6 7" key="1">
    <citation type="journal article" date="2007" name="Int. J. Syst. Evol. Microbiol.">
        <title>Paenibacillus ginsengarvi sp. nov., isolated from soil from ginseng cultivation.</title>
        <authorList>
            <person name="Yoon M.H."/>
            <person name="Ten L.N."/>
            <person name="Im W.T."/>
        </authorList>
    </citation>
    <scope>NUCLEOTIDE SEQUENCE [LARGE SCALE GENOMIC DNA]</scope>
    <source>
        <strain evidence="6 7">KCTC 13059</strain>
    </source>
</reference>
<dbReference type="InterPro" id="IPR002347">
    <property type="entry name" value="SDR_fam"/>
</dbReference>
<dbReference type="OrthoDB" id="306388at2"/>
<evidence type="ECO:0000313" key="7">
    <source>
        <dbReference type="Proteomes" id="UP000282311"/>
    </source>
</evidence>
<dbReference type="Gene3D" id="3.40.50.720">
    <property type="entry name" value="NAD(P)-binding Rossmann-like Domain"/>
    <property type="match status" value="1"/>
</dbReference>
<dbReference type="PANTHER" id="PTHR43180">
    <property type="entry name" value="3-OXOACYL-(ACYL-CARRIER-PROTEIN) REDUCTASE (AFU_ORTHOLOGUE AFUA_6G11210)"/>
    <property type="match status" value="1"/>
</dbReference>
<dbReference type="Proteomes" id="UP000282311">
    <property type="component" value="Unassembled WGS sequence"/>
</dbReference>
<dbReference type="RefSeq" id="WP_120746290.1">
    <property type="nucleotide sequence ID" value="NZ_RBAH01000003.1"/>
</dbReference>
<sequence length="251" mass="26342">MTTANKRVAIITGGASGIGRETSLQFARKGDRVVVADFNEAGGQETVRLIHELGGEAVFIQVDVSNQQSVNALVQQAVDTYGRLDVMFNNAGIGGAGPVLEQNMDLYHKTIAVNQHGVAYGIMAAGRKMKELGIRGVIINTASVFGFLASPGTFAYHATKGAVIMMSKSAALELAPYGIRVVAVAPGAVDTPIIQGYKNAGMLDSMRAKVMGGELTKPETVAKSVYLVSLDEAEAITGSVVMVDQGYASFK</sequence>
<evidence type="ECO:0000256" key="2">
    <source>
        <dbReference type="ARBA" id="ARBA00023002"/>
    </source>
</evidence>
<keyword evidence="4" id="KW-0443">Lipid metabolism</keyword>
<evidence type="ECO:0000256" key="4">
    <source>
        <dbReference type="ARBA" id="ARBA00023098"/>
    </source>
</evidence>
<evidence type="ECO:0000256" key="1">
    <source>
        <dbReference type="ARBA" id="ARBA00006484"/>
    </source>
</evidence>
<name>A0A3B0CKJ0_9BACL</name>
<organism evidence="6 7">
    <name type="scientific">Paenibacillus ginsengarvi</name>
    <dbReference type="NCBI Taxonomy" id="400777"/>
    <lineage>
        <taxon>Bacteria</taxon>
        <taxon>Bacillati</taxon>
        <taxon>Bacillota</taxon>
        <taxon>Bacilli</taxon>
        <taxon>Bacillales</taxon>
        <taxon>Paenibacillaceae</taxon>
        <taxon>Paenibacillus</taxon>
    </lineage>
</organism>
<dbReference type="Pfam" id="PF13561">
    <property type="entry name" value="adh_short_C2"/>
    <property type="match status" value="1"/>
</dbReference>
<protein>
    <submittedName>
        <fullName evidence="6">SDR family oxidoreductase</fullName>
    </submittedName>
</protein>
<dbReference type="PANTHER" id="PTHR43180:SF28">
    <property type="entry name" value="NAD(P)-BINDING ROSSMANN-FOLD SUPERFAMILY PROTEIN"/>
    <property type="match status" value="1"/>
</dbReference>
<dbReference type="CDD" id="cd05233">
    <property type="entry name" value="SDR_c"/>
    <property type="match status" value="1"/>
</dbReference>
<dbReference type="GO" id="GO:0008206">
    <property type="term" value="P:bile acid metabolic process"/>
    <property type="evidence" value="ECO:0007669"/>
    <property type="project" value="UniProtKB-ARBA"/>
</dbReference>
<evidence type="ECO:0000256" key="3">
    <source>
        <dbReference type="ARBA" id="ARBA00023027"/>
    </source>
</evidence>
<keyword evidence="2" id="KW-0560">Oxidoreductase</keyword>
<gene>
    <name evidence="6" type="ORF">D7M11_06220</name>
</gene>
<keyword evidence="7" id="KW-1185">Reference proteome</keyword>
<dbReference type="SUPFAM" id="SSF51735">
    <property type="entry name" value="NAD(P)-binding Rossmann-fold domains"/>
    <property type="match status" value="1"/>
</dbReference>
<comment type="caution">
    <text evidence="6">The sequence shown here is derived from an EMBL/GenBank/DDBJ whole genome shotgun (WGS) entry which is preliminary data.</text>
</comment>
<dbReference type="PRINTS" id="PR00081">
    <property type="entry name" value="GDHRDH"/>
</dbReference>
<dbReference type="PRINTS" id="PR00080">
    <property type="entry name" value="SDRFAMILY"/>
</dbReference>
<keyword evidence="5" id="KW-0753">Steroid metabolism</keyword>
<dbReference type="GO" id="GO:0016491">
    <property type="term" value="F:oxidoreductase activity"/>
    <property type="evidence" value="ECO:0007669"/>
    <property type="project" value="UniProtKB-KW"/>
</dbReference>
<proteinExistence type="inferred from homology"/>
<keyword evidence="3" id="KW-0520">NAD</keyword>
<comment type="similarity">
    <text evidence="1">Belongs to the short-chain dehydrogenases/reductases (SDR) family.</text>
</comment>
<evidence type="ECO:0000256" key="5">
    <source>
        <dbReference type="ARBA" id="ARBA00023221"/>
    </source>
</evidence>
<evidence type="ECO:0000313" key="6">
    <source>
        <dbReference type="EMBL" id="RKN85923.1"/>
    </source>
</evidence>
<dbReference type="InterPro" id="IPR036291">
    <property type="entry name" value="NAD(P)-bd_dom_sf"/>
</dbReference>